<evidence type="ECO:0000313" key="3">
    <source>
        <dbReference type="Proteomes" id="UP000240883"/>
    </source>
</evidence>
<proteinExistence type="predicted"/>
<sequence>MSAAEKLVSLSAKKKTKAGSRPGQQGAPLRCARAVSYRLTYRIIDTHRGARASPPPPPQVTSQKPSAAPETPVCAVAREANPIRSSRHLRSHVDRLFGRGPRPPCPLPFSLTSLWSWLSRPTRSDDSALTPRPLAPEAPSAGVMQGKQRTIWHAEDLRPSCRIQLPEARQRGPTAQPKSGNEKAGSPPPLASH</sequence>
<reference evidence="2 3" key="1">
    <citation type="journal article" date="2018" name="Front. Microbiol.">
        <title>Genome-Wide Analysis of Corynespora cassiicola Leaf Fall Disease Putative Effectors.</title>
        <authorList>
            <person name="Lopez D."/>
            <person name="Ribeiro S."/>
            <person name="Label P."/>
            <person name="Fumanal B."/>
            <person name="Venisse J.S."/>
            <person name="Kohler A."/>
            <person name="de Oliveira R.R."/>
            <person name="Labutti K."/>
            <person name="Lipzen A."/>
            <person name="Lail K."/>
            <person name="Bauer D."/>
            <person name="Ohm R.A."/>
            <person name="Barry K.W."/>
            <person name="Spatafora J."/>
            <person name="Grigoriev I.V."/>
            <person name="Martin F.M."/>
            <person name="Pujade-Renaud V."/>
        </authorList>
    </citation>
    <scope>NUCLEOTIDE SEQUENCE [LARGE SCALE GENOMIC DNA]</scope>
    <source>
        <strain evidence="2 3">Philippines</strain>
    </source>
</reference>
<name>A0A2T2NS69_CORCC</name>
<gene>
    <name evidence="2" type="ORF">BS50DRAFT_587476</name>
</gene>
<dbReference type="EMBL" id="KZ678134">
    <property type="protein sequence ID" value="PSN68277.1"/>
    <property type="molecule type" value="Genomic_DNA"/>
</dbReference>
<organism evidence="2 3">
    <name type="scientific">Corynespora cassiicola Philippines</name>
    <dbReference type="NCBI Taxonomy" id="1448308"/>
    <lineage>
        <taxon>Eukaryota</taxon>
        <taxon>Fungi</taxon>
        <taxon>Dikarya</taxon>
        <taxon>Ascomycota</taxon>
        <taxon>Pezizomycotina</taxon>
        <taxon>Dothideomycetes</taxon>
        <taxon>Pleosporomycetidae</taxon>
        <taxon>Pleosporales</taxon>
        <taxon>Corynesporascaceae</taxon>
        <taxon>Corynespora</taxon>
    </lineage>
</organism>
<dbReference type="AlphaFoldDB" id="A0A2T2NS69"/>
<evidence type="ECO:0000313" key="2">
    <source>
        <dbReference type="EMBL" id="PSN68277.1"/>
    </source>
</evidence>
<feature type="region of interest" description="Disordered" evidence="1">
    <location>
        <begin position="121"/>
        <end position="193"/>
    </location>
</feature>
<feature type="region of interest" description="Disordered" evidence="1">
    <location>
        <begin position="46"/>
        <end position="71"/>
    </location>
</feature>
<feature type="region of interest" description="Disordered" evidence="1">
    <location>
        <begin position="1"/>
        <end position="29"/>
    </location>
</feature>
<evidence type="ECO:0000256" key="1">
    <source>
        <dbReference type="SAM" id="MobiDB-lite"/>
    </source>
</evidence>
<keyword evidence="3" id="KW-1185">Reference proteome</keyword>
<protein>
    <submittedName>
        <fullName evidence="2">Uncharacterized protein</fullName>
    </submittedName>
</protein>
<dbReference type="Proteomes" id="UP000240883">
    <property type="component" value="Unassembled WGS sequence"/>
</dbReference>
<accession>A0A2T2NS69</accession>